<gene>
    <name evidence="1" type="ORF">OMP40_38830</name>
</gene>
<accession>A0A9X4L068</accession>
<dbReference type="Proteomes" id="UP001153404">
    <property type="component" value="Unassembled WGS sequence"/>
</dbReference>
<sequence length="48" mass="5852">MLPLLSDELLMEAYQHAVRLKLEREFVHLLHAEIRRRQLPMKEERLAK</sequence>
<dbReference type="RefSeq" id="WP_420872124.1">
    <property type="nucleotide sequence ID" value="NZ_JAPDIA010000009.1"/>
</dbReference>
<dbReference type="SUPFAM" id="SSF100985">
    <property type="entry name" value="Sporulation inhibitor Sda"/>
    <property type="match status" value="1"/>
</dbReference>
<evidence type="ECO:0000313" key="2">
    <source>
        <dbReference type="Proteomes" id="UP001153404"/>
    </source>
</evidence>
<name>A0A9X4L068_9BACL</name>
<dbReference type="Gene3D" id="1.10.287.1100">
    <property type="entry name" value="Sporulation inhibitor A"/>
    <property type="match status" value="1"/>
</dbReference>
<organism evidence="1 2">
    <name type="scientific">Cohnella rhizosphaerae</name>
    <dbReference type="NCBI Taxonomy" id="1457232"/>
    <lineage>
        <taxon>Bacteria</taxon>
        <taxon>Bacillati</taxon>
        <taxon>Bacillota</taxon>
        <taxon>Bacilli</taxon>
        <taxon>Bacillales</taxon>
        <taxon>Paenibacillaceae</taxon>
        <taxon>Cohnella</taxon>
    </lineage>
</organism>
<proteinExistence type="predicted"/>
<protein>
    <submittedName>
        <fullName evidence="1">Sporulation histidine kinase inhibitor Sda</fullName>
    </submittedName>
</protein>
<dbReference type="Pfam" id="PF08970">
    <property type="entry name" value="Sda"/>
    <property type="match status" value="1"/>
</dbReference>
<keyword evidence="2" id="KW-1185">Reference proteome</keyword>
<dbReference type="EMBL" id="JAPDIA010000009">
    <property type="protein sequence ID" value="MDG0814581.1"/>
    <property type="molecule type" value="Genomic_DNA"/>
</dbReference>
<dbReference type="InterPro" id="IPR015064">
    <property type="entry name" value="Sda"/>
</dbReference>
<comment type="caution">
    <text evidence="1">The sequence shown here is derived from an EMBL/GenBank/DDBJ whole genome shotgun (WGS) entry which is preliminary data.</text>
</comment>
<dbReference type="InterPro" id="IPR036916">
    <property type="entry name" value="Sda_sf"/>
</dbReference>
<evidence type="ECO:0000313" key="1">
    <source>
        <dbReference type="EMBL" id="MDG0814581.1"/>
    </source>
</evidence>
<reference evidence="1" key="1">
    <citation type="submission" date="2022-10" db="EMBL/GenBank/DDBJ databases">
        <title>Comparative genomic analysis of Cohnella hashimotonis sp. nov., isolated from the International Space Station.</title>
        <authorList>
            <person name="Simpson A."/>
            <person name="Venkateswaran K."/>
        </authorList>
    </citation>
    <scope>NUCLEOTIDE SEQUENCE</scope>
    <source>
        <strain evidence="1">DSM 28161</strain>
    </source>
</reference>
<dbReference type="AlphaFoldDB" id="A0A9X4L068"/>